<sequence length="36" mass="4062">MTLKELLEKLKLAAQARKPVPFETNGMKEKGVPIHD</sequence>
<organism evidence="1">
    <name type="scientific">uncultured Caudovirales phage</name>
    <dbReference type="NCBI Taxonomy" id="2100421"/>
    <lineage>
        <taxon>Viruses</taxon>
        <taxon>Duplodnaviria</taxon>
        <taxon>Heunggongvirae</taxon>
        <taxon>Uroviricota</taxon>
        <taxon>Caudoviricetes</taxon>
        <taxon>Peduoviridae</taxon>
        <taxon>Maltschvirus</taxon>
        <taxon>Maltschvirus maltsch</taxon>
    </lineage>
</organism>
<evidence type="ECO:0000313" key="2">
    <source>
        <dbReference type="EMBL" id="CAB4241985.1"/>
    </source>
</evidence>
<dbReference type="EMBL" id="LR797827">
    <property type="protein sequence ID" value="CAB4241985.1"/>
    <property type="molecule type" value="Genomic_DNA"/>
</dbReference>
<name>A0A6J5LHY1_9CAUD</name>
<gene>
    <name evidence="1" type="ORF">UFOVP263_2</name>
    <name evidence="2" type="ORF">UFOVP91_2</name>
</gene>
<dbReference type="EMBL" id="LR796275">
    <property type="protein sequence ID" value="CAB4133785.1"/>
    <property type="molecule type" value="Genomic_DNA"/>
</dbReference>
<evidence type="ECO:0000313" key="1">
    <source>
        <dbReference type="EMBL" id="CAB4133785.1"/>
    </source>
</evidence>
<protein>
    <submittedName>
        <fullName evidence="1">Uncharacterized protein</fullName>
    </submittedName>
</protein>
<reference evidence="1" key="1">
    <citation type="submission" date="2020-04" db="EMBL/GenBank/DDBJ databases">
        <authorList>
            <person name="Chiriac C."/>
            <person name="Salcher M."/>
            <person name="Ghai R."/>
            <person name="Kavagutti S V."/>
        </authorList>
    </citation>
    <scope>NUCLEOTIDE SEQUENCE</scope>
</reference>
<proteinExistence type="predicted"/>
<accession>A0A6J5LHY1</accession>